<dbReference type="PANTHER" id="PTHR34390:SF2">
    <property type="entry name" value="SUCCINATE TRANSPORTER SUBUNIT YJJP-RELATED"/>
    <property type="match status" value="1"/>
</dbReference>
<dbReference type="RefSeq" id="WP_009382303.1">
    <property type="nucleotide sequence ID" value="NZ_AMSQ01000003.1"/>
</dbReference>
<reference evidence="9 10" key="1">
    <citation type="journal article" date="2013" name="Genome Announc.">
        <title>Genome Sequence of Staphylococcus massiliensis Strain S46, Isolated from the Surface of Healthy Human Skin.</title>
        <authorList>
            <person name="Srivastav R."/>
            <person name="Singh A."/>
            <person name="Jangir P.K."/>
            <person name="Kumari C."/>
            <person name="Muduli S."/>
            <person name="Sharma R."/>
        </authorList>
    </citation>
    <scope>NUCLEOTIDE SEQUENCE [LARGE SCALE GENOMIC DNA]</scope>
    <source>
        <strain evidence="9 10">S46</strain>
    </source>
</reference>
<evidence type="ECO:0000256" key="1">
    <source>
        <dbReference type="ARBA" id="ARBA00004651"/>
    </source>
</evidence>
<feature type="transmembrane region" description="Helical" evidence="7">
    <location>
        <begin position="143"/>
        <end position="159"/>
    </location>
</feature>
<dbReference type="STRING" id="1229783.C273_02388"/>
<dbReference type="EMBL" id="AMSQ01000003">
    <property type="protein sequence ID" value="EKU50080.1"/>
    <property type="molecule type" value="Genomic_DNA"/>
</dbReference>
<evidence type="ECO:0000256" key="6">
    <source>
        <dbReference type="ARBA" id="ARBA00034125"/>
    </source>
</evidence>
<dbReference type="OrthoDB" id="9813917at2"/>
<evidence type="ECO:0000256" key="4">
    <source>
        <dbReference type="ARBA" id="ARBA00022989"/>
    </source>
</evidence>
<keyword evidence="10" id="KW-1185">Reference proteome</keyword>
<dbReference type="InterPro" id="IPR010619">
    <property type="entry name" value="ThrE-like_N"/>
</dbReference>
<keyword evidence="3 7" id="KW-0812">Transmembrane</keyword>
<comment type="caution">
    <text evidence="9">The sequence shown here is derived from an EMBL/GenBank/DDBJ whole genome shotgun (WGS) entry which is preliminary data.</text>
</comment>
<sequence length="253" mass="27869">MQQHKRHPDPELVIDVILKASRILLDSGAETTRVEETMFYISRAMGYHQSQGYVVSNMINFSLEHGRDSRILRIDANGTDLTKIHQVNAISRKICHHTLSLEEAHRELKRIEKNNIPYKFSTAIFFAAVISFCFLFLQGGTWADVITAVVAGTIGFIVTESIKKHFLILFIPDFLGAAAVGIITYLGHKLTPGTDIMPVLIAGIMPIVPGVLITTAIQDLLGSHMIMFTAKALQALVISFAIGSGIAIPLFLN</sequence>
<dbReference type="InterPro" id="IPR050539">
    <property type="entry name" value="ThrE_Dicarb/AminoAcid_Exp"/>
</dbReference>
<feature type="transmembrane region" description="Helical" evidence="7">
    <location>
        <begin position="233"/>
        <end position="252"/>
    </location>
</feature>
<evidence type="ECO:0000313" key="9">
    <source>
        <dbReference type="EMBL" id="EKU50080.1"/>
    </source>
</evidence>
<evidence type="ECO:0000256" key="5">
    <source>
        <dbReference type="ARBA" id="ARBA00023136"/>
    </source>
</evidence>
<dbReference type="eggNOG" id="COG2966">
    <property type="taxonomic scope" value="Bacteria"/>
</dbReference>
<proteinExistence type="inferred from homology"/>
<keyword evidence="2" id="KW-1003">Cell membrane</keyword>
<evidence type="ECO:0000256" key="3">
    <source>
        <dbReference type="ARBA" id="ARBA00022692"/>
    </source>
</evidence>
<comment type="subcellular location">
    <subcellularLocation>
        <location evidence="1">Cell membrane</location>
        <topology evidence="1">Multi-pass membrane protein</topology>
    </subcellularLocation>
</comment>
<dbReference type="PANTHER" id="PTHR34390">
    <property type="entry name" value="UPF0442 PROTEIN YJJB-RELATED"/>
    <property type="match status" value="1"/>
</dbReference>
<dbReference type="Proteomes" id="UP000009885">
    <property type="component" value="Unassembled WGS sequence"/>
</dbReference>
<dbReference type="GO" id="GO:0005886">
    <property type="term" value="C:plasma membrane"/>
    <property type="evidence" value="ECO:0007669"/>
    <property type="project" value="UniProtKB-SubCell"/>
</dbReference>
<feature type="transmembrane region" description="Helical" evidence="7">
    <location>
        <begin position="116"/>
        <end position="137"/>
    </location>
</feature>
<gene>
    <name evidence="9" type="ORF">C273_02388</name>
</gene>
<organism evidence="9 10">
    <name type="scientific">Staphylococcus massiliensis S46</name>
    <dbReference type="NCBI Taxonomy" id="1229783"/>
    <lineage>
        <taxon>Bacteria</taxon>
        <taxon>Bacillati</taxon>
        <taxon>Bacillota</taxon>
        <taxon>Bacilli</taxon>
        <taxon>Bacillales</taxon>
        <taxon>Staphylococcaceae</taxon>
        <taxon>Staphylococcus</taxon>
    </lineage>
</organism>
<feature type="transmembrane region" description="Helical" evidence="7">
    <location>
        <begin position="199"/>
        <end position="221"/>
    </location>
</feature>
<name>K9B8I7_9STAP</name>
<dbReference type="PATRIC" id="fig|1229783.3.peg.484"/>
<keyword evidence="4 7" id="KW-1133">Transmembrane helix</keyword>
<comment type="similarity">
    <text evidence="6">Belongs to the ThrE exporter (TC 2.A.79) family.</text>
</comment>
<keyword evidence="5 7" id="KW-0472">Membrane</keyword>
<evidence type="ECO:0000259" key="8">
    <source>
        <dbReference type="Pfam" id="PF06738"/>
    </source>
</evidence>
<dbReference type="Pfam" id="PF06738">
    <property type="entry name" value="ThrE"/>
    <property type="match status" value="1"/>
</dbReference>
<feature type="transmembrane region" description="Helical" evidence="7">
    <location>
        <begin position="166"/>
        <end position="187"/>
    </location>
</feature>
<dbReference type="GO" id="GO:0015744">
    <property type="term" value="P:succinate transport"/>
    <property type="evidence" value="ECO:0007669"/>
    <property type="project" value="TreeGrafter"/>
</dbReference>
<accession>K9B8I7</accession>
<dbReference type="GO" id="GO:0022857">
    <property type="term" value="F:transmembrane transporter activity"/>
    <property type="evidence" value="ECO:0007669"/>
    <property type="project" value="InterPro"/>
</dbReference>
<feature type="domain" description="Threonine/serine exporter-like N-terminal" evidence="8">
    <location>
        <begin position="15"/>
        <end position="250"/>
    </location>
</feature>
<protein>
    <recommendedName>
        <fullName evidence="8">Threonine/serine exporter-like N-terminal domain-containing protein</fullName>
    </recommendedName>
</protein>
<evidence type="ECO:0000256" key="7">
    <source>
        <dbReference type="SAM" id="Phobius"/>
    </source>
</evidence>
<evidence type="ECO:0000256" key="2">
    <source>
        <dbReference type="ARBA" id="ARBA00022475"/>
    </source>
</evidence>
<evidence type="ECO:0000313" key="10">
    <source>
        <dbReference type="Proteomes" id="UP000009885"/>
    </source>
</evidence>
<dbReference type="AlphaFoldDB" id="K9B8I7"/>